<organism evidence="4 5">
    <name type="scientific">Hallella mizrahii</name>
    <dbReference type="NCBI Taxonomy" id="2606637"/>
    <lineage>
        <taxon>Bacteria</taxon>
        <taxon>Pseudomonadati</taxon>
        <taxon>Bacteroidota</taxon>
        <taxon>Bacteroidia</taxon>
        <taxon>Bacteroidales</taxon>
        <taxon>Prevotellaceae</taxon>
        <taxon>Hallella</taxon>
    </lineage>
</organism>
<dbReference type="Pfam" id="PF25967">
    <property type="entry name" value="RND-MFP_C"/>
    <property type="match status" value="1"/>
</dbReference>
<dbReference type="Gene3D" id="2.40.420.20">
    <property type="match status" value="1"/>
</dbReference>
<dbReference type="InterPro" id="IPR006143">
    <property type="entry name" value="RND_pump_MFP"/>
</dbReference>
<comment type="caution">
    <text evidence="4">The sequence shown here is derived from an EMBL/GenBank/DDBJ whole genome shotgun (WGS) entry which is preliminary data.</text>
</comment>
<dbReference type="Gene3D" id="2.40.50.100">
    <property type="match status" value="1"/>
</dbReference>
<comment type="similarity">
    <text evidence="1">Belongs to the membrane fusion protein (MFP) (TC 8.A.1) family.</text>
</comment>
<protein>
    <submittedName>
        <fullName evidence="4">Efflux RND transporter periplasmic adaptor subunit</fullName>
    </submittedName>
</protein>
<keyword evidence="5" id="KW-1185">Reference proteome</keyword>
<dbReference type="AlphaFoldDB" id="A0A7K0KHW6"/>
<dbReference type="Pfam" id="PF25954">
    <property type="entry name" value="Beta-barrel_RND_2"/>
    <property type="match status" value="1"/>
</dbReference>
<feature type="domain" description="CusB-like beta-barrel" evidence="2">
    <location>
        <begin position="214"/>
        <end position="283"/>
    </location>
</feature>
<gene>
    <name evidence="4" type="ORF">FYJ73_12445</name>
</gene>
<feature type="domain" description="Multidrug resistance protein MdtA-like C-terminal permuted SH3" evidence="3">
    <location>
        <begin position="294"/>
        <end position="353"/>
    </location>
</feature>
<dbReference type="NCBIfam" id="TIGR01730">
    <property type="entry name" value="RND_mfp"/>
    <property type="match status" value="1"/>
</dbReference>
<dbReference type="InterPro" id="IPR058792">
    <property type="entry name" value="Beta-barrel_RND_2"/>
</dbReference>
<dbReference type="InterPro" id="IPR058627">
    <property type="entry name" value="MdtA-like_C"/>
</dbReference>
<dbReference type="Gene3D" id="2.40.30.170">
    <property type="match status" value="1"/>
</dbReference>
<sequence length="364" mass="39470">MKSHHFYYIMRRIGYSFLTTLLVVLSSCGGKQASSVQKPVRVKVQEIGAVQVNGENAYSGTVEEESGVSLSFPVAGTVQTMAVDQGQMVSRGQLVATINATGQTGALQSAHAVTQQARQAYRQALDTYKRSKGLHQSGVISDSKWVQAQTALAEAREAVASAAALETIARKGTGDTRLTAPVSGYISEKAADVGQNVLPGVMVAKLVHIDRVKISISVPEDEVNQMQRGEEMMICCDAIGSATFYGKVIEKGVTADPLSRTYDVKLLVNNPDHKLLPGMICQVYSRFSRGQMSVFVPAKVVQINPDNRMFVWIVKNGRATKRYINFLDDTSQGIRVNGGLEPGDQLIVEGQQKVSEGTRCEIIK</sequence>
<name>A0A7K0KHW6_9BACT</name>
<evidence type="ECO:0000259" key="3">
    <source>
        <dbReference type="Pfam" id="PF25967"/>
    </source>
</evidence>
<dbReference type="PANTHER" id="PTHR30469">
    <property type="entry name" value="MULTIDRUG RESISTANCE PROTEIN MDTA"/>
    <property type="match status" value="1"/>
</dbReference>
<evidence type="ECO:0000259" key="2">
    <source>
        <dbReference type="Pfam" id="PF25954"/>
    </source>
</evidence>
<dbReference type="GO" id="GO:1990281">
    <property type="term" value="C:efflux pump complex"/>
    <property type="evidence" value="ECO:0007669"/>
    <property type="project" value="TreeGrafter"/>
</dbReference>
<dbReference type="Gene3D" id="1.10.287.470">
    <property type="entry name" value="Helix hairpin bin"/>
    <property type="match status" value="1"/>
</dbReference>
<accession>A0A7K0KHW6</accession>
<dbReference type="SUPFAM" id="SSF111369">
    <property type="entry name" value="HlyD-like secretion proteins"/>
    <property type="match status" value="1"/>
</dbReference>
<evidence type="ECO:0000256" key="1">
    <source>
        <dbReference type="ARBA" id="ARBA00009477"/>
    </source>
</evidence>
<dbReference type="Proteomes" id="UP000438914">
    <property type="component" value="Unassembled WGS sequence"/>
</dbReference>
<evidence type="ECO:0000313" key="4">
    <source>
        <dbReference type="EMBL" id="MST85464.1"/>
    </source>
</evidence>
<dbReference type="PROSITE" id="PS51257">
    <property type="entry name" value="PROKAR_LIPOPROTEIN"/>
    <property type="match status" value="1"/>
</dbReference>
<reference evidence="4 5" key="1">
    <citation type="submission" date="2019-08" db="EMBL/GenBank/DDBJ databases">
        <title>In-depth cultivation of the pig gut microbiome towards novel bacterial diversity and tailored functional studies.</title>
        <authorList>
            <person name="Wylensek D."/>
            <person name="Hitch T.C.A."/>
            <person name="Clavel T."/>
        </authorList>
    </citation>
    <scope>NUCLEOTIDE SEQUENCE [LARGE SCALE GENOMIC DNA]</scope>
    <source>
        <strain evidence="4 5">LKV-178-WT-2A</strain>
    </source>
</reference>
<evidence type="ECO:0000313" key="5">
    <source>
        <dbReference type="Proteomes" id="UP000438914"/>
    </source>
</evidence>
<proteinExistence type="inferred from homology"/>
<dbReference type="EMBL" id="VUNG01000039">
    <property type="protein sequence ID" value="MST85464.1"/>
    <property type="molecule type" value="Genomic_DNA"/>
</dbReference>
<dbReference type="GO" id="GO:0015562">
    <property type="term" value="F:efflux transmembrane transporter activity"/>
    <property type="evidence" value="ECO:0007669"/>
    <property type="project" value="TreeGrafter"/>
</dbReference>